<dbReference type="PANTHER" id="PTHR32251:SF17">
    <property type="entry name" value="STEROID 5-ALPHA REDUCTASE C-TERMINAL DOMAIN-CONTAINING PROTEIN"/>
    <property type="match status" value="1"/>
</dbReference>
<protein>
    <submittedName>
        <fullName evidence="1">Uncharacterized protein</fullName>
    </submittedName>
</protein>
<keyword evidence="2" id="KW-1185">Reference proteome</keyword>
<dbReference type="GO" id="GO:0016020">
    <property type="term" value="C:membrane"/>
    <property type="evidence" value="ECO:0007669"/>
    <property type="project" value="TreeGrafter"/>
</dbReference>
<dbReference type="Pfam" id="PF06966">
    <property type="entry name" value="DUF1295"/>
    <property type="match status" value="1"/>
</dbReference>
<dbReference type="AlphaFoldDB" id="A0A221W8B4"/>
<gene>
    <name evidence="1" type="ORF">AHOG_21475</name>
</gene>
<dbReference type="Gene3D" id="1.20.120.1630">
    <property type="match status" value="1"/>
</dbReference>
<organism evidence="1 2">
    <name type="scientific">Actinoalloteichus hoggarensis</name>
    <dbReference type="NCBI Taxonomy" id="1470176"/>
    <lineage>
        <taxon>Bacteria</taxon>
        <taxon>Bacillati</taxon>
        <taxon>Actinomycetota</taxon>
        <taxon>Actinomycetes</taxon>
        <taxon>Pseudonocardiales</taxon>
        <taxon>Pseudonocardiaceae</taxon>
        <taxon>Actinoalloteichus</taxon>
    </lineage>
</organism>
<dbReference type="PANTHER" id="PTHR32251">
    <property type="entry name" value="3-OXO-5-ALPHA-STEROID 4-DEHYDROGENASE"/>
    <property type="match status" value="1"/>
</dbReference>
<dbReference type="KEGG" id="ahg:AHOG_21475"/>
<dbReference type="RefSeq" id="WP_093942975.1">
    <property type="nucleotide sequence ID" value="NZ_CP022521.1"/>
</dbReference>
<dbReference type="Proteomes" id="UP000204221">
    <property type="component" value="Chromosome"/>
</dbReference>
<dbReference type="PROSITE" id="PS50244">
    <property type="entry name" value="S5A_REDUCTASE"/>
    <property type="match status" value="1"/>
</dbReference>
<name>A0A221W8B4_9PSEU</name>
<proteinExistence type="predicted"/>
<reference evidence="1 2" key="1">
    <citation type="submission" date="2017-07" db="EMBL/GenBank/DDBJ databases">
        <title>Complete genome sequence of Actinoalloteichus hoggarensis DSM 45943, type strain of Actinoalloteichus hoggarensis.</title>
        <authorList>
            <person name="Ruckert C."/>
            <person name="Nouioui I."/>
            <person name="Willmese J."/>
            <person name="van Wezel G."/>
            <person name="Klenk H.-P."/>
            <person name="Kalinowski J."/>
            <person name="Zotchev S.B."/>
        </authorList>
    </citation>
    <scope>NUCLEOTIDE SEQUENCE [LARGE SCALE GENOMIC DNA]</scope>
    <source>
        <strain evidence="1 2">DSM 45943</strain>
    </source>
</reference>
<accession>A0A221W8B4</accession>
<dbReference type="OrthoDB" id="9779233at2"/>
<dbReference type="EMBL" id="CP022521">
    <property type="protein sequence ID" value="ASO21911.1"/>
    <property type="molecule type" value="Genomic_DNA"/>
</dbReference>
<dbReference type="InterPro" id="IPR010721">
    <property type="entry name" value="UstE-like"/>
</dbReference>
<evidence type="ECO:0000313" key="1">
    <source>
        <dbReference type="EMBL" id="ASO21911.1"/>
    </source>
</evidence>
<evidence type="ECO:0000313" key="2">
    <source>
        <dbReference type="Proteomes" id="UP000204221"/>
    </source>
</evidence>
<sequence>MNQDAVDALLITLGVNAGVLAALVFGAFLIGLRRGRHDGIDVVWGPGFVVIALITLVSSHGHGDLLVRLLLTGLTVCWGLRLATRLARRSRGGPEERRYAAIRDRAVGGPRLRLLWTVYLPRGLVLWVVSAPVQVGQFFAERSTPSLIAGAVVWLLGFAFETIGGHQLARFRADPANSVRVLDTGLWRYTRHPNHVGDAAVWWGLFLLACHGLPALLTLPAPLLLSLLLSRGSRRQLLERRLLMRRSGYARYVATASGFVPLPPKRERVDR</sequence>